<name>Q6IKF2_DROME</name>
<sequence length="89" mass="9661">MAPNAPAGPKGVSESASASTSMEAFLSINSSLWMESTEEVLPGDEVLIPEKSRIREPLFCLRLAFRLRANLLAISPFSSSLSRQTLFFG</sequence>
<gene>
    <name evidence="1" type="ORF">HDC12611</name>
</gene>
<proteinExistence type="predicted"/>
<dbReference type="AlphaFoldDB" id="Q6IKF2"/>
<reference evidence="1" key="1">
    <citation type="journal article" date="2003" name="Genome Biol.">
        <title>An integrated gene annotation and transcriptional profiling approach towards the full gene content of the Drosophila genome.</title>
        <authorList>
            <person name="Hild M."/>
            <person name="Beckmann B."/>
            <person name="Haas S.A."/>
            <person name="Koch B."/>
            <person name="Solovyev V."/>
            <person name="Busold C."/>
            <person name="Fellenberg K."/>
            <person name="Boutros M."/>
            <person name="Vingron M."/>
            <person name="Sauer F."/>
            <person name="Hoheisel J.D."/>
            <person name="Paro R."/>
        </authorList>
    </citation>
    <scope>NUCLEOTIDE SEQUENCE</scope>
</reference>
<evidence type="ECO:0000313" key="1">
    <source>
        <dbReference type="EMBL" id="DAA03920.1"/>
    </source>
</evidence>
<accession>Q6IKF2</accession>
<organism evidence="1">
    <name type="scientific">Drosophila melanogaster</name>
    <name type="common">Fruit fly</name>
    <dbReference type="NCBI Taxonomy" id="7227"/>
    <lineage>
        <taxon>Eukaryota</taxon>
        <taxon>Metazoa</taxon>
        <taxon>Ecdysozoa</taxon>
        <taxon>Arthropoda</taxon>
        <taxon>Hexapoda</taxon>
        <taxon>Insecta</taxon>
        <taxon>Pterygota</taxon>
        <taxon>Neoptera</taxon>
        <taxon>Endopterygota</taxon>
        <taxon>Diptera</taxon>
        <taxon>Brachycera</taxon>
        <taxon>Muscomorpha</taxon>
        <taxon>Ephydroidea</taxon>
        <taxon>Drosophilidae</taxon>
        <taxon>Drosophila</taxon>
        <taxon>Sophophora</taxon>
    </lineage>
</organism>
<protein>
    <submittedName>
        <fullName evidence="1">HDC12611</fullName>
    </submittedName>
</protein>
<dbReference type="EMBL" id="BK002414">
    <property type="protein sequence ID" value="DAA03920.1"/>
    <property type="molecule type" value="Genomic_DNA"/>
</dbReference>